<name>A0ABS3C7J8_9BACT</name>
<evidence type="ECO:0008006" key="4">
    <source>
        <dbReference type="Google" id="ProtNLM"/>
    </source>
</evidence>
<reference evidence="2 3" key="1">
    <citation type="submission" date="2021-03" db="EMBL/GenBank/DDBJ databases">
        <title>novel species isolated from a fishpond in China.</title>
        <authorList>
            <person name="Lu H."/>
            <person name="Cai Z."/>
        </authorList>
    </citation>
    <scope>NUCLEOTIDE SEQUENCE [LARGE SCALE GENOMIC DNA]</scope>
    <source>
        <strain evidence="2 3">H41</strain>
    </source>
</reference>
<dbReference type="InterPro" id="IPR038765">
    <property type="entry name" value="Papain-like_cys_pep_sf"/>
</dbReference>
<sequence>MNCLLRRLGIFCLLLFPSLTSLAQGQLRYHNLSLQTGDLLFVGAKKDQLSGAINRVTQREAEASFDHLGILETDNGQLYILHASTEKGSVREPLDSLVNRARSKEKQLVVYRLTQEAQASIPRAIAVAKSLLGKPYNWTYVLNDSSLYCSDYVERAFRHAGLFQLEPMTFIDPATGQTDVYWVEFYKKLGMDVPEGQPGCNPNGLAASEYLMKIGELEVENQALNADFPTKPR</sequence>
<proteinExistence type="predicted"/>
<dbReference type="EMBL" id="JAFKCT010000010">
    <property type="protein sequence ID" value="MBN7813073.1"/>
    <property type="molecule type" value="Genomic_DNA"/>
</dbReference>
<gene>
    <name evidence="2" type="ORF">J0A68_19115</name>
</gene>
<evidence type="ECO:0000313" key="3">
    <source>
        <dbReference type="Proteomes" id="UP000664317"/>
    </source>
</evidence>
<protein>
    <recommendedName>
        <fullName evidence="4">Permuted papain-like amidase enzyme, YaeF/YiiX, C92 family</fullName>
    </recommendedName>
</protein>
<dbReference type="Proteomes" id="UP000664317">
    <property type="component" value="Unassembled WGS sequence"/>
</dbReference>
<organism evidence="2 3">
    <name type="scientific">Algoriphagus oliviformis</name>
    <dbReference type="NCBI Taxonomy" id="2811231"/>
    <lineage>
        <taxon>Bacteria</taxon>
        <taxon>Pseudomonadati</taxon>
        <taxon>Bacteroidota</taxon>
        <taxon>Cytophagia</taxon>
        <taxon>Cytophagales</taxon>
        <taxon>Cyclobacteriaceae</taxon>
        <taxon>Algoriphagus</taxon>
    </lineage>
</organism>
<keyword evidence="1" id="KW-0732">Signal</keyword>
<feature type="chain" id="PRO_5047172095" description="Permuted papain-like amidase enzyme, YaeF/YiiX, C92 family" evidence="1">
    <location>
        <begin position="24"/>
        <end position="233"/>
    </location>
</feature>
<dbReference type="Gene3D" id="3.90.1720.10">
    <property type="entry name" value="endopeptidase domain like (from Nostoc punctiforme)"/>
    <property type="match status" value="1"/>
</dbReference>
<comment type="caution">
    <text evidence="2">The sequence shown here is derived from an EMBL/GenBank/DDBJ whole genome shotgun (WGS) entry which is preliminary data.</text>
</comment>
<dbReference type="RefSeq" id="WP_206579850.1">
    <property type="nucleotide sequence ID" value="NZ_JAFKCT010000010.1"/>
</dbReference>
<dbReference type="Pfam" id="PF05708">
    <property type="entry name" value="Peptidase_C92"/>
    <property type="match status" value="1"/>
</dbReference>
<accession>A0ABS3C7J8</accession>
<feature type="signal peptide" evidence="1">
    <location>
        <begin position="1"/>
        <end position="23"/>
    </location>
</feature>
<evidence type="ECO:0000256" key="1">
    <source>
        <dbReference type="SAM" id="SignalP"/>
    </source>
</evidence>
<keyword evidence="3" id="KW-1185">Reference proteome</keyword>
<evidence type="ECO:0000313" key="2">
    <source>
        <dbReference type="EMBL" id="MBN7813073.1"/>
    </source>
</evidence>
<dbReference type="SUPFAM" id="SSF54001">
    <property type="entry name" value="Cysteine proteinases"/>
    <property type="match status" value="1"/>
</dbReference>
<dbReference type="InterPro" id="IPR024453">
    <property type="entry name" value="Peptidase_C92"/>
</dbReference>